<reference evidence="1 2" key="2">
    <citation type="journal article" date="2022" name="Mol. Ecol. Resour.">
        <title>The genomes of chicory, endive, great burdock and yacon provide insights into Asteraceae paleo-polyploidization history and plant inulin production.</title>
        <authorList>
            <person name="Fan W."/>
            <person name="Wang S."/>
            <person name="Wang H."/>
            <person name="Wang A."/>
            <person name="Jiang F."/>
            <person name="Liu H."/>
            <person name="Zhao H."/>
            <person name="Xu D."/>
            <person name="Zhang Y."/>
        </authorList>
    </citation>
    <scope>NUCLEOTIDE SEQUENCE [LARGE SCALE GENOMIC DNA]</scope>
    <source>
        <strain evidence="2">cv. Punajuju</strain>
        <tissue evidence="1">Leaves</tissue>
    </source>
</reference>
<evidence type="ECO:0000313" key="2">
    <source>
        <dbReference type="Proteomes" id="UP001055811"/>
    </source>
</evidence>
<sequence length="139" mass="15158">MAIWKYAFFFSNQEKPPVRPSIVNLSVFKGPHPDTIDGRQKLPVSGSISTNPVFLQQIWNLARGLYSGGSAQMVENSLGIHGDEILYVGDHIYTHKAALYKCNIAGNPAVVTRLVESMTDNLRATRAEATDVGNAVLDG</sequence>
<protein>
    <submittedName>
        <fullName evidence="1">Uncharacterized protein</fullName>
    </submittedName>
</protein>
<proteinExistence type="predicted"/>
<comment type="caution">
    <text evidence="1">The sequence shown here is derived from an EMBL/GenBank/DDBJ whole genome shotgun (WGS) entry which is preliminary data.</text>
</comment>
<gene>
    <name evidence="1" type="ORF">L2E82_23046</name>
</gene>
<evidence type="ECO:0000313" key="1">
    <source>
        <dbReference type="EMBL" id="KAI3751952.1"/>
    </source>
</evidence>
<reference evidence="2" key="1">
    <citation type="journal article" date="2022" name="Mol. Ecol. Resour.">
        <title>The genomes of chicory, endive, great burdock and yacon provide insights into Asteraceae palaeo-polyploidization history and plant inulin production.</title>
        <authorList>
            <person name="Fan W."/>
            <person name="Wang S."/>
            <person name="Wang H."/>
            <person name="Wang A."/>
            <person name="Jiang F."/>
            <person name="Liu H."/>
            <person name="Zhao H."/>
            <person name="Xu D."/>
            <person name="Zhang Y."/>
        </authorList>
    </citation>
    <scope>NUCLEOTIDE SEQUENCE [LARGE SCALE GENOMIC DNA]</scope>
    <source>
        <strain evidence="2">cv. Punajuju</strain>
    </source>
</reference>
<keyword evidence="2" id="KW-1185">Reference proteome</keyword>
<dbReference type="EMBL" id="CM042012">
    <property type="protein sequence ID" value="KAI3751952.1"/>
    <property type="molecule type" value="Genomic_DNA"/>
</dbReference>
<dbReference type="Proteomes" id="UP001055811">
    <property type="component" value="Linkage Group LG04"/>
</dbReference>
<accession>A0ACB9DZG3</accession>
<organism evidence="1 2">
    <name type="scientific">Cichorium intybus</name>
    <name type="common">Chicory</name>
    <dbReference type="NCBI Taxonomy" id="13427"/>
    <lineage>
        <taxon>Eukaryota</taxon>
        <taxon>Viridiplantae</taxon>
        <taxon>Streptophyta</taxon>
        <taxon>Embryophyta</taxon>
        <taxon>Tracheophyta</taxon>
        <taxon>Spermatophyta</taxon>
        <taxon>Magnoliopsida</taxon>
        <taxon>eudicotyledons</taxon>
        <taxon>Gunneridae</taxon>
        <taxon>Pentapetalae</taxon>
        <taxon>asterids</taxon>
        <taxon>campanulids</taxon>
        <taxon>Asterales</taxon>
        <taxon>Asteraceae</taxon>
        <taxon>Cichorioideae</taxon>
        <taxon>Cichorieae</taxon>
        <taxon>Cichoriinae</taxon>
        <taxon>Cichorium</taxon>
    </lineage>
</organism>
<name>A0ACB9DZG3_CICIN</name>